<dbReference type="EMBL" id="MU157842">
    <property type="protein sequence ID" value="KAF9530134.1"/>
    <property type="molecule type" value="Genomic_DNA"/>
</dbReference>
<dbReference type="SUPFAM" id="SSF69322">
    <property type="entry name" value="Tricorn protease domain 2"/>
    <property type="match status" value="1"/>
</dbReference>
<gene>
    <name evidence="1" type="ORF">CPB83DRAFT_893053</name>
</gene>
<dbReference type="AlphaFoldDB" id="A0A9P6JRU4"/>
<protein>
    <submittedName>
        <fullName evidence="1">Uncharacterized protein</fullName>
    </submittedName>
</protein>
<sequence>MSLPEWKSQIFPGKIRAILSWPSSGLLVVASREQVMLWNLQTKTQVYVLDLAFNLLDIKIAQLQAQSSAFGLYVLGSNGLVFIYALQNDTITCVGKIRLLRTNEDDVAYGSLSVEGNFIASTFGKNVVVRNSDAKDKRVITAKHGYIFQGIHSRKKITHLLFLSPNRLMILSYEAGLLVTFDLKLEMRCQVLRLPFHPSSATFSRKNDVIVFHDPFGGTYFYNATELKPVNSILGGTTTTATLALPAYLTFTEDEQAVGIASNNGKFCFLQ</sequence>
<proteinExistence type="predicted"/>
<reference evidence="1" key="1">
    <citation type="submission" date="2020-11" db="EMBL/GenBank/DDBJ databases">
        <authorList>
            <consortium name="DOE Joint Genome Institute"/>
            <person name="Ahrendt S."/>
            <person name="Riley R."/>
            <person name="Andreopoulos W."/>
            <person name="Labutti K."/>
            <person name="Pangilinan J."/>
            <person name="Ruiz-Duenas F.J."/>
            <person name="Barrasa J.M."/>
            <person name="Sanchez-Garcia M."/>
            <person name="Camarero S."/>
            <person name="Miyauchi S."/>
            <person name="Serrano A."/>
            <person name="Linde D."/>
            <person name="Babiker R."/>
            <person name="Drula E."/>
            <person name="Ayuso-Fernandez I."/>
            <person name="Pacheco R."/>
            <person name="Padilla G."/>
            <person name="Ferreira P."/>
            <person name="Barriuso J."/>
            <person name="Kellner H."/>
            <person name="Castanera R."/>
            <person name="Alfaro M."/>
            <person name="Ramirez L."/>
            <person name="Pisabarro A.G."/>
            <person name="Kuo A."/>
            <person name="Tritt A."/>
            <person name="Lipzen A."/>
            <person name="He G."/>
            <person name="Yan M."/>
            <person name="Ng V."/>
            <person name="Cullen D."/>
            <person name="Martin F."/>
            <person name="Rosso M.-N."/>
            <person name="Henrissat B."/>
            <person name="Hibbett D."/>
            <person name="Martinez A.T."/>
            <person name="Grigoriev I.V."/>
        </authorList>
    </citation>
    <scope>NUCLEOTIDE SEQUENCE</scope>
    <source>
        <strain evidence="1">CBS 506.95</strain>
    </source>
</reference>
<organism evidence="1 2">
    <name type="scientific">Crepidotus variabilis</name>
    <dbReference type="NCBI Taxonomy" id="179855"/>
    <lineage>
        <taxon>Eukaryota</taxon>
        <taxon>Fungi</taxon>
        <taxon>Dikarya</taxon>
        <taxon>Basidiomycota</taxon>
        <taxon>Agaricomycotina</taxon>
        <taxon>Agaricomycetes</taxon>
        <taxon>Agaricomycetidae</taxon>
        <taxon>Agaricales</taxon>
        <taxon>Agaricineae</taxon>
        <taxon>Crepidotaceae</taxon>
        <taxon>Crepidotus</taxon>
    </lineage>
</organism>
<accession>A0A9P6JRU4</accession>
<dbReference type="Proteomes" id="UP000807306">
    <property type="component" value="Unassembled WGS sequence"/>
</dbReference>
<keyword evidence="2" id="KW-1185">Reference proteome</keyword>
<evidence type="ECO:0000313" key="2">
    <source>
        <dbReference type="Proteomes" id="UP000807306"/>
    </source>
</evidence>
<evidence type="ECO:0000313" key="1">
    <source>
        <dbReference type="EMBL" id="KAF9530134.1"/>
    </source>
</evidence>
<dbReference type="Gene3D" id="2.130.10.10">
    <property type="entry name" value="YVTN repeat-like/Quinoprotein amine dehydrogenase"/>
    <property type="match status" value="1"/>
</dbReference>
<dbReference type="InterPro" id="IPR015943">
    <property type="entry name" value="WD40/YVTN_repeat-like_dom_sf"/>
</dbReference>
<name>A0A9P6JRU4_9AGAR</name>
<comment type="caution">
    <text evidence="1">The sequence shown here is derived from an EMBL/GenBank/DDBJ whole genome shotgun (WGS) entry which is preliminary data.</text>
</comment>